<sequence length="265" mass="30227">MEPGFAAEYLALHEDILRRWREGVRDSAELLARYSLEELAFWYVGGILTRGVGLLFEAVAPTAMRVLTRGGVESAGWLRTTLFRIPKAERKVFERLWTKVQLEGAEALSRLEKNELVALMNRLERLVRSPLSKDEKEVLRAAARRYYKKLHSVRSEAMELKGPFEVHHRRPLEYAHLFPERDINASENLRGVGEEVHQSINSLWNEFRSKRTHARADEVDRVAAIVDAHFGRWYDVPHAVGDSASALGEAVKAARRELAEFLAGS</sequence>
<name>A0ABY9X596_9BACT</name>
<evidence type="ECO:0008006" key="3">
    <source>
        <dbReference type="Google" id="ProtNLM"/>
    </source>
</evidence>
<dbReference type="RefSeq" id="WP_395809805.1">
    <property type="nucleotide sequence ID" value="NZ_CP043494.1"/>
</dbReference>
<accession>A0ABY9X596</accession>
<organism evidence="1 2">
    <name type="scientific">Archangium minus</name>
    <dbReference type="NCBI Taxonomy" id="83450"/>
    <lineage>
        <taxon>Bacteria</taxon>
        <taxon>Pseudomonadati</taxon>
        <taxon>Myxococcota</taxon>
        <taxon>Myxococcia</taxon>
        <taxon>Myxococcales</taxon>
        <taxon>Cystobacterineae</taxon>
        <taxon>Archangiaceae</taxon>
        <taxon>Archangium</taxon>
    </lineage>
</organism>
<gene>
    <name evidence="1" type="ORF">F0U60_45430</name>
</gene>
<protein>
    <recommendedName>
        <fullName evidence="3">HEPN AbiU2-like domain-containing protein</fullName>
    </recommendedName>
</protein>
<evidence type="ECO:0000313" key="2">
    <source>
        <dbReference type="Proteomes" id="UP001611383"/>
    </source>
</evidence>
<keyword evidence="2" id="KW-1185">Reference proteome</keyword>
<proteinExistence type="predicted"/>
<reference evidence="1 2" key="1">
    <citation type="submission" date="2019-08" db="EMBL/GenBank/DDBJ databases">
        <title>Archangium and Cystobacter genomes.</title>
        <authorList>
            <person name="Chen I.-C.K."/>
            <person name="Wielgoss S."/>
        </authorList>
    </citation>
    <scope>NUCLEOTIDE SEQUENCE [LARGE SCALE GENOMIC DNA]</scope>
    <source>
        <strain evidence="1 2">Cbm 6</strain>
    </source>
</reference>
<dbReference type="Proteomes" id="UP001611383">
    <property type="component" value="Chromosome"/>
</dbReference>
<evidence type="ECO:0000313" key="1">
    <source>
        <dbReference type="EMBL" id="WNG50571.1"/>
    </source>
</evidence>
<dbReference type="EMBL" id="CP043494">
    <property type="protein sequence ID" value="WNG50571.1"/>
    <property type="molecule type" value="Genomic_DNA"/>
</dbReference>